<evidence type="ECO:0000256" key="5">
    <source>
        <dbReference type="ARBA" id="ARBA00022900"/>
    </source>
</evidence>
<evidence type="ECO:0000256" key="2">
    <source>
        <dbReference type="ARBA" id="ARBA00022525"/>
    </source>
</evidence>
<evidence type="ECO:0000256" key="1">
    <source>
        <dbReference type="ARBA" id="ARBA00004613"/>
    </source>
</evidence>
<dbReference type="GeneTree" id="ENSGT00520000060726"/>
<reference evidence="9" key="3">
    <citation type="submission" date="2025-08" db="UniProtKB">
        <authorList>
            <consortium name="Ensembl"/>
        </authorList>
    </citation>
    <scope>IDENTIFICATION</scope>
</reference>
<reference evidence="10" key="1">
    <citation type="submission" date="2011-10" db="EMBL/GenBank/DDBJ databases">
        <authorList>
            <consortium name="Soft-shell Turtle Genome Consortium"/>
        </authorList>
    </citation>
    <scope>NUCLEOTIDE SEQUENCE [LARGE SCALE GENOMIC DNA]</scope>
    <source>
        <strain evidence="10">Daiwa-1</strain>
    </source>
</reference>
<keyword evidence="4" id="KW-0677">Repeat</keyword>
<evidence type="ECO:0000313" key="10">
    <source>
        <dbReference type="Proteomes" id="UP000007267"/>
    </source>
</evidence>
<name>K7GF14_PELSI</name>
<feature type="domain" description="Kazal-like" evidence="8">
    <location>
        <begin position="66"/>
        <end position="122"/>
    </location>
</feature>
<dbReference type="OMA" id="IEASCKN"/>
<evidence type="ECO:0000256" key="4">
    <source>
        <dbReference type="ARBA" id="ARBA00022737"/>
    </source>
</evidence>
<dbReference type="FunFam" id="3.30.60.30:FF:000036">
    <property type="entry name" value="Ovomucoid"/>
    <property type="match status" value="1"/>
</dbReference>
<keyword evidence="10" id="KW-1185">Reference proteome</keyword>
<organism evidence="9 10">
    <name type="scientific">Pelodiscus sinensis</name>
    <name type="common">Chinese softshell turtle</name>
    <name type="synonym">Trionyx sinensis</name>
    <dbReference type="NCBI Taxonomy" id="13735"/>
    <lineage>
        <taxon>Eukaryota</taxon>
        <taxon>Metazoa</taxon>
        <taxon>Chordata</taxon>
        <taxon>Craniata</taxon>
        <taxon>Vertebrata</taxon>
        <taxon>Euteleostomi</taxon>
        <taxon>Archelosauria</taxon>
        <taxon>Testudinata</taxon>
        <taxon>Testudines</taxon>
        <taxon>Cryptodira</taxon>
        <taxon>Trionychia</taxon>
        <taxon>Trionychidae</taxon>
        <taxon>Pelodiscus</taxon>
    </lineage>
</organism>
<dbReference type="GO" id="GO:0004867">
    <property type="term" value="F:serine-type endopeptidase inhibitor activity"/>
    <property type="evidence" value="ECO:0007669"/>
    <property type="project" value="UniProtKB-KW"/>
</dbReference>
<feature type="domain" description="Kazal-like" evidence="8">
    <location>
        <begin position="5"/>
        <end position="65"/>
    </location>
</feature>
<dbReference type="PROSITE" id="PS51465">
    <property type="entry name" value="KAZAL_2"/>
    <property type="match status" value="2"/>
</dbReference>
<dbReference type="InterPro" id="IPR050159">
    <property type="entry name" value="Kazal-type_SerProtInhib"/>
</dbReference>
<comment type="subcellular location">
    <subcellularLocation>
        <location evidence="1">Secreted</location>
    </subcellularLocation>
</comment>
<evidence type="ECO:0000256" key="7">
    <source>
        <dbReference type="ARBA" id="ARBA00023180"/>
    </source>
</evidence>
<reference evidence="9" key="4">
    <citation type="submission" date="2025-09" db="UniProtKB">
        <authorList>
            <consortium name="Ensembl"/>
        </authorList>
    </citation>
    <scope>IDENTIFICATION</scope>
</reference>
<keyword evidence="7" id="KW-0325">Glycoprotein</keyword>
<keyword evidence="3" id="KW-0646">Protease inhibitor</keyword>
<dbReference type="EMBL" id="AGCU01000572">
    <property type="status" value="NOT_ANNOTATED_CDS"/>
    <property type="molecule type" value="Genomic_DNA"/>
</dbReference>
<dbReference type="EMBL" id="AGCU01000571">
    <property type="status" value="NOT_ANNOTATED_CDS"/>
    <property type="molecule type" value="Genomic_DNA"/>
</dbReference>
<dbReference type="CDD" id="cd00104">
    <property type="entry name" value="KAZAL_FS"/>
    <property type="match status" value="1"/>
</dbReference>
<proteinExistence type="predicted"/>
<dbReference type="eggNOG" id="KOG3649">
    <property type="taxonomic scope" value="Eukaryota"/>
</dbReference>
<evidence type="ECO:0000313" key="9">
    <source>
        <dbReference type="Ensembl" id="ENSPSIP00000018875.1"/>
    </source>
</evidence>
<dbReference type="AlphaFoldDB" id="K7GF14"/>
<dbReference type="PANTHER" id="PTHR47499">
    <property type="entry name" value="SERINE PROTEASE INHIBITOR KAZAL-TYPE 7 SPINK7"/>
    <property type="match status" value="1"/>
</dbReference>
<dbReference type="InterPro" id="IPR002350">
    <property type="entry name" value="Kazal_dom"/>
</dbReference>
<evidence type="ECO:0000256" key="6">
    <source>
        <dbReference type="ARBA" id="ARBA00023157"/>
    </source>
</evidence>
<reference evidence="10" key="2">
    <citation type="journal article" date="2013" name="Nat. Genet.">
        <title>The draft genomes of soft-shell turtle and green sea turtle yield insights into the development and evolution of the turtle-specific body plan.</title>
        <authorList>
            <person name="Wang Z."/>
            <person name="Pascual-Anaya J."/>
            <person name="Zadissa A."/>
            <person name="Li W."/>
            <person name="Niimura Y."/>
            <person name="Huang Z."/>
            <person name="Li C."/>
            <person name="White S."/>
            <person name="Xiong Z."/>
            <person name="Fang D."/>
            <person name="Wang B."/>
            <person name="Ming Y."/>
            <person name="Chen Y."/>
            <person name="Zheng Y."/>
            <person name="Kuraku S."/>
            <person name="Pignatelli M."/>
            <person name="Herrero J."/>
            <person name="Beal K."/>
            <person name="Nozawa M."/>
            <person name="Li Q."/>
            <person name="Wang J."/>
            <person name="Zhang H."/>
            <person name="Yu L."/>
            <person name="Shigenobu S."/>
            <person name="Wang J."/>
            <person name="Liu J."/>
            <person name="Flicek P."/>
            <person name="Searle S."/>
            <person name="Wang J."/>
            <person name="Kuratani S."/>
            <person name="Yin Y."/>
            <person name="Aken B."/>
            <person name="Zhang G."/>
            <person name="Irie N."/>
        </authorList>
    </citation>
    <scope>NUCLEOTIDE SEQUENCE [LARGE SCALE GENOMIC DNA]</scope>
    <source>
        <strain evidence="10">Daiwa-1</strain>
    </source>
</reference>
<dbReference type="EMBL" id="AGCU01000573">
    <property type="status" value="NOT_ANNOTATED_CDS"/>
    <property type="molecule type" value="Genomic_DNA"/>
</dbReference>
<dbReference type="Pfam" id="PF00050">
    <property type="entry name" value="Kazal_1"/>
    <property type="match status" value="2"/>
</dbReference>
<evidence type="ECO:0000259" key="8">
    <source>
        <dbReference type="PROSITE" id="PS51465"/>
    </source>
</evidence>
<protein>
    <recommendedName>
        <fullName evidence="8">Kazal-like domain-containing protein</fullName>
    </recommendedName>
</protein>
<dbReference type="SMART" id="SM00280">
    <property type="entry name" value="KAZAL"/>
    <property type="match status" value="2"/>
</dbReference>
<keyword evidence="6" id="KW-1015">Disulfide bond</keyword>
<dbReference type="PANTHER" id="PTHR47499:SF1">
    <property type="entry name" value="SERINE PROTEASE INHIBITOR KAZAL-TYPE 7"/>
    <property type="match status" value="1"/>
</dbReference>
<dbReference type="Gene3D" id="3.30.60.30">
    <property type="match status" value="2"/>
</dbReference>
<dbReference type="GO" id="GO:0005576">
    <property type="term" value="C:extracellular region"/>
    <property type="evidence" value="ECO:0007669"/>
    <property type="project" value="UniProtKB-SubCell"/>
</dbReference>
<keyword evidence="2" id="KW-0964">Secreted</keyword>
<dbReference type="PROSITE" id="PS00282">
    <property type="entry name" value="KAZAL_1"/>
    <property type="match status" value="2"/>
</dbReference>
<accession>K7GF14</accession>
<dbReference type="FunFam" id="3.30.60.30:FF:000037">
    <property type="entry name" value="Ovomucoid"/>
    <property type="match status" value="1"/>
</dbReference>
<sequence>AMAVLLLQADCSQYRLRTTKDGKVLIACPRLLEKVCGTDGVTYPNECMLCAHNLTLSFPYSPVQRLGPKVDCSDYMEPRPFCTLEYQAHCGSDGQTYGNKCQFCNAVTKSKGILTLSHLGKC</sequence>
<dbReference type="SUPFAM" id="SSF100895">
    <property type="entry name" value="Kazal-type serine protease inhibitors"/>
    <property type="match status" value="2"/>
</dbReference>
<keyword evidence="5" id="KW-0722">Serine protease inhibitor</keyword>
<dbReference type="HOGENOM" id="CLU_087965_2_0_1"/>
<dbReference type="Proteomes" id="UP000007267">
    <property type="component" value="Unassembled WGS sequence"/>
</dbReference>
<dbReference type="Ensembl" id="ENSPSIT00000018961.1">
    <property type="protein sequence ID" value="ENSPSIP00000018875.1"/>
    <property type="gene ID" value="ENSPSIG00000016776.1"/>
</dbReference>
<evidence type="ECO:0000256" key="3">
    <source>
        <dbReference type="ARBA" id="ARBA00022690"/>
    </source>
</evidence>
<dbReference type="InterPro" id="IPR036058">
    <property type="entry name" value="Kazal_dom_sf"/>
</dbReference>